<name>A0A2J6TLN9_9HELO</name>
<sequence length="334" mass="36824">MNTQSPTEFVHSSSLSRPNPILQHPQPRRNSFSATAGHRRQSSMGSNLGDSFTKYDTMTPASTTQPSSPRNPSSLGQPTSNPGGTASKLNPQLEEPPDGDEKAITAETILETKLSPEGAGQVDEDIVPHEQEEPDDELAEKMRADKSHIDAVLDGIFAELKVQLNDAVTLQGGEDWGEKDLDRGVPFMKASIFNDQAQVDECASLGGDQKGQRLVLLSHGNRMLTSTKYAAQVLQDDHQNVDRYKMYPEVPPPDADKVFLMYPNMLGMMNMRGIHRDTAALDLVPSPGWFDQYFPKGIDAKLVSDTPPRLSRTRMANSINNLVVRSDYNPRAEH</sequence>
<dbReference type="Proteomes" id="UP000235371">
    <property type="component" value="Unassembled WGS sequence"/>
</dbReference>
<dbReference type="OrthoDB" id="10430579at2759"/>
<protein>
    <submittedName>
        <fullName evidence="2">Uncharacterized protein</fullName>
    </submittedName>
</protein>
<proteinExistence type="predicted"/>
<keyword evidence="3" id="KW-1185">Reference proteome</keyword>
<gene>
    <name evidence="2" type="ORF">K444DRAFT_316755</name>
</gene>
<organism evidence="2 3">
    <name type="scientific">Hyaloscypha bicolor E</name>
    <dbReference type="NCBI Taxonomy" id="1095630"/>
    <lineage>
        <taxon>Eukaryota</taxon>
        <taxon>Fungi</taxon>
        <taxon>Dikarya</taxon>
        <taxon>Ascomycota</taxon>
        <taxon>Pezizomycotina</taxon>
        <taxon>Leotiomycetes</taxon>
        <taxon>Helotiales</taxon>
        <taxon>Hyaloscyphaceae</taxon>
        <taxon>Hyaloscypha</taxon>
        <taxon>Hyaloscypha bicolor</taxon>
    </lineage>
</organism>
<reference evidence="2 3" key="1">
    <citation type="submission" date="2016-04" db="EMBL/GenBank/DDBJ databases">
        <title>A degradative enzymes factory behind the ericoid mycorrhizal symbiosis.</title>
        <authorList>
            <consortium name="DOE Joint Genome Institute"/>
            <person name="Martino E."/>
            <person name="Morin E."/>
            <person name="Grelet G."/>
            <person name="Kuo A."/>
            <person name="Kohler A."/>
            <person name="Daghino S."/>
            <person name="Barry K."/>
            <person name="Choi C."/>
            <person name="Cichocki N."/>
            <person name="Clum A."/>
            <person name="Copeland A."/>
            <person name="Hainaut M."/>
            <person name="Haridas S."/>
            <person name="Labutti K."/>
            <person name="Lindquist E."/>
            <person name="Lipzen A."/>
            <person name="Khouja H.-R."/>
            <person name="Murat C."/>
            <person name="Ohm R."/>
            <person name="Olson A."/>
            <person name="Spatafora J."/>
            <person name="Veneault-Fourrey C."/>
            <person name="Henrissat B."/>
            <person name="Grigoriev I."/>
            <person name="Martin F."/>
            <person name="Perotto S."/>
        </authorList>
    </citation>
    <scope>NUCLEOTIDE SEQUENCE [LARGE SCALE GENOMIC DNA]</scope>
    <source>
        <strain evidence="2 3">E</strain>
    </source>
</reference>
<evidence type="ECO:0000313" key="3">
    <source>
        <dbReference type="Proteomes" id="UP000235371"/>
    </source>
</evidence>
<accession>A0A2J6TLN9</accession>
<feature type="region of interest" description="Disordered" evidence="1">
    <location>
        <begin position="1"/>
        <end position="134"/>
    </location>
</feature>
<dbReference type="InParanoid" id="A0A2J6TLN9"/>
<feature type="compositionally biased region" description="Polar residues" evidence="1">
    <location>
        <begin position="42"/>
        <end position="90"/>
    </location>
</feature>
<dbReference type="EMBL" id="KZ613777">
    <property type="protein sequence ID" value="PMD63941.1"/>
    <property type="molecule type" value="Genomic_DNA"/>
</dbReference>
<dbReference type="GeneID" id="36579938"/>
<dbReference type="AlphaFoldDB" id="A0A2J6TLN9"/>
<evidence type="ECO:0000313" key="2">
    <source>
        <dbReference type="EMBL" id="PMD63941.1"/>
    </source>
</evidence>
<dbReference type="RefSeq" id="XP_024740845.1">
    <property type="nucleotide sequence ID" value="XM_024871856.1"/>
</dbReference>
<feature type="compositionally biased region" description="Polar residues" evidence="1">
    <location>
        <begin position="1"/>
        <end position="17"/>
    </location>
</feature>
<evidence type="ECO:0000256" key="1">
    <source>
        <dbReference type="SAM" id="MobiDB-lite"/>
    </source>
</evidence>